<dbReference type="Pfam" id="PF00005">
    <property type="entry name" value="ABC_tran"/>
    <property type="match status" value="2"/>
</dbReference>
<dbReference type="PANTHER" id="PTHR42855:SF1">
    <property type="entry name" value="ABC TRANSPORTER DOMAIN-CONTAINING PROTEIN"/>
    <property type="match status" value="1"/>
</dbReference>
<name>A0A921ENY5_9ACTN</name>
<feature type="coiled-coil region" evidence="3">
    <location>
        <begin position="536"/>
        <end position="587"/>
    </location>
</feature>
<dbReference type="PROSITE" id="PS50893">
    <property type="entry name" value="ABC_TRANSPORTER_2"/>
    <property type="match status" value="2"/>
</dbReference>
<proteinExistence type="predicted"/>
<keyword evidence="3" id="KW-0175">Coiled coil</keyword>
<dbReference type="PROSITE" id="PS00211">
    <property type="entry name" value="ABC_TRANSPORTER_1"/>
    <property type="match status" value="2"/>
</dbReference>
<reference evidence="6" key="1">
    <citation type="journal article" date="2021" name="PeerJ">
        <title>Extensive microbial diversity within the chicken gut microbiome revealed by metagenomics and culture.</title>
        <authorList>
            <person name="Gilroy R."/>
            <person name="Ravi A."/>
            <person name="Getino M."/>
            <person name="Pursley I."/>
            <person name="Horton D.L."/>
            <person name="Alikhan N.F."/>
            <person name="Baker D."/>
            <person name="Gharbi K."/>
            <person name="Hall N."/>
            <person name="Watson M."/>
            <person name="Adriaenssens E.M."/>
            <person name="Foster-Nyarko E."/>
            <person name="Jarju S."/>
            <person name="Secka A."/>
            <person name="Antonio M."/>
            <person name="Oren A."/>
            <person name="Chaudhuri R.R."/>
            <person name="La Ragione R."/>
            <person name="Hildebrand F."/>
            <person name="Pallen M.J."/>
        </authorList>
    </citation>
    <scope>NUCLEOTIDE SEQUENCE</scope>
    <source>
        <strain evidence="6">ChiGjej3B3-7470</strain>
    </source>
</reference>
<organism evidence="6 7">
    <name type="scientific">Tessaracoccus flavescens</name>
    <dbReference type="NCBI Taxonomy" id="399497"/>
    <lineage>
        <taxon>Bacteria</taxon>
        <taxon>Bacillati</taxon>
        <taxon>Actinomycetota</taxon>
        <taxon>Actinomycetes</taxon>
        <taxon>Propionibacteriales</taxon>
        <taxon>Propionibacteriaceae</taxon>
        <taxon>Tessaracoccus</taxon>
    </lineage>
</organism>
<evidence type="ECO:0000313" key="7">
    <source>
        <dbReference type="Proteomes" id="UP000712713"/>
    </source>
</evidence>
<keyword evidence="1" id="KW-0547">Nucleotide-binding</keyword>
<accession>A0A921ENY5</accession>
<comment type="caution">
    <text evidence="6">The sequence shown here is derived from an EMBL/GenBank/DDBJ whole genome shotgun (WGS) entry which is preliminary data.</text>
</comment>
<feature type="region of interest" description="Disordered" evidence="4">
    <location>
        <begin position="504"/>
        <end position="534"/>
    </location>
</feature>
<evidence type="ECO:0000259" key="5">
    <source>
        <dbReference type="PROSITE" id="PS50893"/>
    </source>
</evidence>
<dbReference type="InterPro" id="IPR051309">
    <property type="entry name" value="ABCF_ATPase"/>
</dbReference>
<dbReference type="InterPro" id="IPR017871">
    <property type="entry name" value="ABC_transporter-like_CS"/>
</dbReference>
<feature type="domain" description="ABC transporter" evidence="5">
    <location>
        <begin position="5"/>
        <end position="222"/>
    </location>
</feature>
<evidence type="ECO:0000256" key="1">
    <source>
        <dbReference type="ARBA" id="ARBA00022741"/>
    </source>
</evidence>
<dbReference type="CDD" id="cd03221">
    <property type="entry name" value="ABCF_EF-3"/>
    <property type="match status" value="2"/>
</dbReference>
<feature type="compositionally biased region" description="Low complexity" evidence="4">
    <location>
        <begin position="504"/>
        <end position="525"/>
    </location>
</feature>
<dbReference type="SUPFAM" id="SSF52540">
    <property type="entry name" value="P-loop containing nucleoside triphosphate hydrolases"/>
    <property type="match status" value="2"/>
</dbReference>
<dbReference type="PANTHER" id="PTHR42855">
    <property type="entry name" value="ABC TRANSPORTER ATP-BINDING SUBUNIT"/>
    <property type="match status" value="1"/>
</dbReference>
<evidence type="ECO:0000256" key="4">
    <source>
        <dbReference type="SAM" id="MobiDB-lite"/>
    </source>
</evidence>
<evidence type="ECO:0000256" key="2">
    <source>
        <dbReference type="ARBA" id="ARBA00022840"/>
    </source>
</evidence>
<feature type="domain" description="ABC transporter" evidence="5">
    <location>
        <begin position="286"/>
        <end position="506"/>
    </location>
</feature>
<evidence type="ECO:0000313" key="6">
    <source>
        <dbReference type="EMBL" id="HJE51567.1"/>
    </source>
</evidence>
<dbReference type="Gene3D" id="3.40.50.300">
    <property type="entry name" value="P-loop containing nucleotide triphosphate hydrolases"/>
    <property type="match status" value="2"/>
</dbReference>
<dbReference type="EMBL" id="DYZF01000158">
    <property type="protein sequence ID" value="HJE51567.1"/>
    <property type="molecule type" value="Genomic_DNA"/>
</dbReference>
<dbReference type="SMART" id="SM00382">
    <property type="entry name" value="AAA"/>
    <property type="match status" value="2"/>
</dbReference>
<reference evidence="6" key="2">
    <citation type="submission" date="2021-09" db="EMBL/GenBank/DDBJ databases">
        <authorList>
            <person name="Gilroy R."/>
        </authorList>
    </citation>
    <scope>NUCLEOTIDE SEQUENCE</scope>
    <source>
        <strain evidence="6">ChiGjej3B3-7470</strain>
    </source>
</reference>
<evidence type="ECO:0000256" key="3">
    <source>
        <dbReference type="SAM" id="Coils"/>
    </source>
</evidence>
<dbReference type="Proteomes" id="UP000712713">
    <property type="component" value="Unassembled WGS sequence"/>
</dbReference>
<dbReference type="InterPro" id="IPR003593">
    <property type="entry name" value="AAA+_ATPase"/>
</dbReference>
<dbReference type="InterPro" id="IPR027417">
    <property type="entry name" value="P-loop_NTPase"/>
</dbReference>
<dbReference type="GO" id="GO:0016887">
    <property type="term" value="F:ATP hydrolysis activity"/>
    <property type="evidence" value="ECO:0007669"/>
    <property type="project" value="InterPro"/>
</dbReference>
<dbReference type="InterPro" id="IPR032781">
    <property type="entry name" value="ABC_tran_Xtn"/>
</dbReference>
<protein>
    <submittedName>
        <fullName evidence="6">ABC-F family ATP-binding cassette domain-containing protein</fullName>
    </submittedName>
</protein>
<gene>
    <name evidence="6" type="ORF">K8V15_06270</name>
</gene>
<sequence>MANLVNLESVTHGFGTRILLDGVSLGISAGEVIGVVGRNGDGKTTLLRILTGDLEPDQGRVTRSNNASIGVLTQATTGADEQTIRDWIVDGEPDHVWAADAARRGVVEALLGDMELDRRLDTLSGGERRRVGLVAVLLHNHDLIVLDEPTNHLDVEAIAFLAEHLQARTKAGLAMLVVSHDRWFLDQVCTRIWEVHDGIVDPYDGGYAAYVLARVERQRQAQANEARRQNLARKELAWLRRGAPARTSKAKYRVDAANALIADVPPPRDKLALQQFSVTRLGKDVFDLTNVDYAVGGRKLLDKVTWSIGPGDRIGLVGVNGAGKTTLLDLLADEREPDAGKIKRGKTLRLGYLSQTVGELDDGDRVLESVKRLKEETKLATGREASASSLLEEFGFTGDKLVARIGDLSGGERRRLQFLRLLLTEPNVLILDEPTNDLDIDTLTVIEDYLDTWPGTLIVVSHDRYFLERITDYTHALLGDGSIALLPGGVEEYLDRRRRAKAAPGRAKAAQEGASAVDAAPSKSDAAADRQRKKDLARIEGQLDKVQREIDSLHSAMTAAAADYEKLAALDADLRAAESRRDELEEAWLEAAE</sequence>
<keyword evidence="2 6" id="KW-0067">ATP-binding</keyword>
<dbReference type="InterPro" id="IPR003439">
    <property type="entry name" value="ABC_transporter-like_ATP-bd"/>
</dbReference>
<dbReference type="GO" id="GO:0005524">
    <property type="term" value="F:ATP binding"/>
    <property type="evidence" value="ECO:0007669"/>
    <property type="project" value="UniProtKB-KW"/>
</dbReference>
<dbReference type="AlphaFoldDB" id="A0A921ENY5"/>
<dbReference type="Pfam" id="PF12848">
    <property type="entry name" value="ABC_tran_Xtn"/>
    <property type="match status" value="1"/>
</dbReference>